<dbReference type="InterPro" id="IPR036388">
    <property type="entry name" value="WH-like_DNA-bd_sf"/>
</dbReference>
<evidence type="ECO:0000313" key="6">
    <source>
        <dbReference type="Proteomes" id="UP000716322"/>
    </source>
</evidence>
<dbReference type="Gene3D" id="3.30.450.40">
    <property type="match status" value="1"/>
</dbReference>
<dbReference type="InterPro" id="IPR029016">
    <property type="entry name" value="GAF-like_dom_sf"/>
</dbReference>
<dbReference type="InterPro" id="IPR016032">
    <property type="entry name" value="Sig_transdc_resp-reg_C-effctor"/>
</dbReference>
<keyword evidence="3" id="KW-0804">Transcription</keyword>
<name>A0ABX0PH70_9BURK</name>
<evidence type="ECO:0000256" key="3">
    <source>
        <dbReference type="ARBA" id="ARBA00023163"/>
    </source>
</evidence>
<dbReference type="Pfam" id="PF00196">
    <property type="entry name" value="GerE"/>
    <property type="match status" value="1"/>
</dbReference>
<dbReference type="RefSeq" id="WP_166861980.1">
    <property type="nucleotide sequence ID" value="NZ_JAAQOM010000014.1"/>
</dbReference>
<gene>
    <name evidence="5" type="ORF">HAV22_22405</name>
</gene>
<dbReference type="InterPro" id="IPR000792">
    <property type="entry name" value="Tscrpt_reg_LuxR_C"/>
</dbReference>
<evidence type="ECO:0000313" key="5">
    <source>
        <dbReference type="EMBL" id="NIA56385.1"/>
    </source>
</evidence>
<dbReference type="PRINTS" id="PR00038">
    <property type="entry name" value="HTHLUXR"/>
</dbReference>
<reference evidence="5 6" key="1">
    <citation type="submission" date="2020-03" db="EMBL/GenBank/DDBJ databases">
        <title>Genome sequence of strain Massilia sp. TW-1.</title>
        <authorList>
            <person name="Chaudhary D.K."/>
        </authorList>
    </citation>
    <scope>NUCLEOTIDE SEQUENCE [LARGE SCALE GENOMIC DNA]</scope>
    <source>
        <strain evidence="5 6">TW-1</strain>
    </source>
</reference>
<accession>A0ABX0PH70</accession>
<sequence>MHPTTPSGSPVASSDSARVTRTRYRLGESSTARWRLLIDAAAMLADGGARPAALSTVLGKALAFLALDDGVLLQAQDDGLFVRAAQGPVTPAGARVTPTHTLLAAMQHSQQAALVRQDVVSALRIGRERQAGLEVLVPLRFDDKNRGILALLGGAAAVPPNAEDLVTLQALATLLASVLAASSQAARAAAPDPAAVRTLLTPRELQVFALLPSGMTNAEMGQRLGIATGTVKVHVERILHKLDLGDRTQAAVRAADFGFGA</sequence>
<dbReference type="SUPFAM" id="SSF46894">
    <property type="entry name" value="C-terminal effector domain of the bipartite response regulators"/>
    <property type="match status" value="1"/>
</dbReference>
<dbReference type="CDD" id="cd06170">
    <property type="entry name" value="LuxR_C_like"/>
    <property type="match status" value="1"/>
</dbReference>
<evidence type="ECO:0000256" key="1">
    <source>
        <dbReference type="ARBA" id="ARBA00023015"/>
    </source>
</evidence>
<dbReference type="PANTHER" id="PTHR44688:SF16">
    <property type="entry name" value="DNA-BINDING TRANSCRIPTIONAL ACTIVATOR DEVR_DOSR"/>
    <property type="match status" value="1"/>
</dbReference>
<keyword evidence="6" id="KW-1185">Reference proteome</keyword>
<feature type="domain" description="HTH luxR-type" evidence="4">
    <location>
        <begin position="193"/>
        <end position="258"/>
    </location>
</feature>
<comment type="caution">
    <text evidence="5">The sequence shown here is derived from an EMBL/GenBank/DDBJ whole genome shotgun (WGS) entry which is preliminary data.</text>
</comment>
<organism evidence="5 6">
    <name type="scientific">Telluria antibiotica</name>
    <dbReference type="NCBI Taxonomy" id="2717319"/>
    <lineage>
        <taxon>Bacteria</taxon>
        <taxon>Pseudomonadati</taxon>
        <taxon>Pseudomonadota</taxon>
        <taxon>Betaproteobacteria</taxon>
        <taxon>Burkholderiales</taxon>
        <taxon>Oxalobacteraceae</taxon>
        <taxon>Telluria group</taxon>
        <taxon>Telluria</taxon>
    </lineage>
</organism>
<dbReference type="SUPFAM" id="SSF55781">
    <property type="entry name" value="GAF domain-like"/>
    <property type="match status" value="1"/>
</dbReference>
<proteinExistence type="predicted"/>
<dbReference type="SMART" id="SM00421">
    <property type="entry name" value="HTH_LUXR"/>
    <property type="match status" value="1"/>
</dbReference>
<evidence type="ECO:0000259" key="4">
    <source>
        <dbReference type="PROSITE" id="PS50043"/>
    </source>
</evidence>
<keyword evidence="1" id="KW-0805">Transcription regulation</keyword>
<evidence type="ECO:0000256" key="2">
    <source>
        <dbReference type="ARBA" id="ARBA00023125"/>
    </source>
</evidence>
<keyword evidence="2" id="KW-0238">DNA-binding</keyword>
<dbReference type="Gene3D" id="1.10.10.10">
    <property type="entry name" value="Winged helix-like DNA-binding domain superfamily/Winged helix DNA-binding domain"/>
    <property type="match status" value="1"/>
</dbReference>
<protein>
    <submittedName>
        <fullName evidence="5">Response regulator transcription factor</fullName>
    </submittedName>
</protein>
<dbReference type="Proteomes" id="UP000716322">
    <property type="component" value="Unassembled WGS sequence"/>
</dbReference>
<dbReference type="EMBL" id="JAAQOM010000014">
    <property type="protein sequence ID" value="NIA56385.1"/>
    <property type="molecule type" value="Genomic_DNA"/>
</dbReference>
<dbReference type="PANTHER" id="PTHR44688">
    <property type="entry name" value="DNA-BINDING TRANSCRIPTIONAL ACTIVATOR DEVR_DOSR"/>
    <property type="match status" value="1"/>
</dbReference>
<dbReference type="PROSITE" id="PS50043">
    <property type="entry name" value="HTH_LUXR_2"/>
    <property type="match status" value="1"/>
</dbReference>